<comment type="caution">
    <text evidence="1">The sequence shown here is derived from an EMBL/GenBank/DDBJ whole genome shotgun (WGS) entry which is preliminary data.</text>
</comment>
<evidence type="ECO:0000313" key="1">
    <source>
        <dbReference type="EMBL" id="PRY77535.1"/>
    </source>
</evidence>
<organism evidence="1 2">
    <name type="scientific">Yoonia maritima</name>
    <dbReference type="NCBI Taxonomy" id="1435347"/>
    <lineage>
        <taxon>Bacteria</taxon>
        <taxon>Pseudomonadati</taxon>
        <taxon>Pseudomonadota</taxon>
        <taxon>Alphaproteobacteria</taxon>
        <taxon>Rhodobacterales</taxon>
        <taxon>Paracoccaceae</taxon>
        <taxon>Yoonia</taxon>
    </lineage>
</organism>
<dbReference type="Proteomes" id="UP000238007">
    <property type="component" value="Unassembled WGS sequence"/>
</dbReference>
<dbReference type="RefSeq" id="WP_106356993.1">
    <property type="nucleotide sequence ID" value="NZ_PVTP01000005.1"/>
</dbReference>
<proteinExistence type="predicted"/>
<dbReference type="InterPro" id="IPR036513">
    <property type="entry name" value="STAS_dom_sf"/>
</dbReference>
<sequence length="124" mass="13298">MLKITSPKANRLDIELHGGIDADTMRMALDDLIAKSEGISDGKMLYTITDFSLPTLGAIGVEFARLPKLFGLLGKFDKCAVLSDAGWLRTAAEVEGALIPGLKIKSFELAQIDDAEGWLSEASS</sequence>
<name>A0A2T0VYW3_9RHOB</name>
<dbReference type="Gene3D" id="3.40.50.10600">
    <property type="entry name" value="SpoIIaa-like domains"/>
    <property type="match status" value="1"/>
</dbReference>
<keyword evidence="2" id="KW-1185">Reference proteome</keyword>
<dbReference type="OrthoDB" id="7619266at2"/>
<dbReference type="SUPFAM" id="SSF52091">
    <property type="entry name" value="SpoIIaa-like"/>
    <property type="match status" value="1"/>
</dbReference>
<dbReference type="AlphaFoldDB" id="A0A2T0VYW3"/>
<dbReference type="Pfam" id="PF11964">
    <property type="entry name" value="SpoIIAA-like"/>
    <property type="match status" value="1"/>
</dbReference>
<evidence type="ECO:0000313" key="2">
    <source>
        <dbReference type="Proteomes" id="UP000238007"/>
    </source>
</evidence>
<reference evidence="1 2" key="1">
    <citation type="submission" date="2018-03" db="EMBL/GenBank/DDBJ databases">
        <title>Genomic Encyclopedia of Archaeal and Bacterial Type Strains, Phase II (KMG-II): from individual species to whole genera.</title>
        <authorList>
            <person name="Goeker M."/>
        </authorList>
    </citation>
    <scope>NUCLEOTIDE SEQUENCE [LARGE SCALE GENOMIC DNA]</scope>
    <source>
        <strain evidence="1 2">DSM 101533</strain>
    </source>
</reference>
<accession>A0A2T0VYW3</accession>
<dbReference type="InterPro" id="IPR021866">
    <property type="entry name" value="SpoIIAA-like"/>
</dbReference>
<gene>
    <name evidence="1" type="ORF">CLV80_10514</name>
</gene>
<dbReference type="EMBL" id="PVTP01000005">
    <property type="protein sequence ID" value="PRY77535.1"/>
    <property type="molecule type" value="Genomic_DNA"/>
</dbReference>
<protein>
    <submittedName>
        <fullName evidence="1">SpoIIAA-like protein</fullName>
    </submittedName>
</protein>
<dbReference type="InterPro" id="IPR038396">
    <property type="entry name" value="SpoIIAA-like_sf"/>
</dbReference>